<keyword evidence="2" id="KW-1185">Reference proteome</keyword>
<accession>A0ACB9RRH5</accession>
<evidence type="ECO:0000313" key="2">
    <source>
        <dbReference type="Proteomes" id="UP001057402"/>
    </source>
</evidence>
<protein>
    <submittedName>
        <fullName evidence="1">Uncharacterized protein</fullName>
    </submittedName>
</protein>
<reference evidence="2" key="1">
    <citation type="journal article" date="2023" name="Front. Plant Sci.">
        <title>Chromosomal-level genome assembly of Melastoma candidum provides insights into trichome evolution.</title>
        <authorList>
            <person name="Zhong Y."/>
            <person name="Wu W."/>
            <person name="Sun C."/>
            <person name="Zou P."/>
            <person name="Liu Y."/>
            <person name="Dai S."/>
            <person name="Zhou R."/>
        </authorList>
    </citation>
    <scope>NUCLEOTIDE SEQUENCE [LARGE SCALE GENOMIC DNA]</scope>
</reference>
<organism evidence="1 2">
    <name type="scientific">Melastoma candidum</name>
    <dbReference type="NCBI Taxonomy" id="119954"/>
    <lineage>
        <taxon>Eukaryota</taxon>
        <taxon>Viridiplantae</taxon>
        <taxon>Streptophyta</taxon>
        <taxon>Embryophyta</taxon>
        <taxon>Tracheophyta</taxon>
        <taxon>Spermatophyta</taxon>
        <taxon>Magnoliopsida</taxon>
        <taxon>eudicotyledons</taxon>
        <taxon>Gunneridae</taxon>
        <taxon>Pentapetalae</taxon>
        <taxon>rosids</taxon>
        <taxon>malvids</taxon>
        <taxon>Myrtales</taxon>
        <taxon>Melastomataceae</taxon>
        <taxon>Melastomatoideae</taxon>
        <taxon>Melastomateae</taxon>
        <taxon>Melastoma</taxon>
    </lineage>
</organism>
<sequence>MPLAPFTGMAATVSISAHALSPTCFRRPRVPGSMLGPANVTRYCVNFLLDLQGFPSRRKADAERLLCSLHSLRRLGLRLLPPVEAAGVPSPPLDLTEDNINQVLDDARVELAQLFDSSVGITGEVELADLDGPFVKISLRGRFWHKRSTVLARVGNYLKQRIPEILEVDIEDEKQLDDSPENF</sequence>
<dbReference type="EMBL" id="CM042883">
    <property type="protein sequence ID" value="KAI4378547.1"/>
    <property type="molecule type" value="Genomic_DNA"/>
</dbReference>
<comment type="caution">
    <text evidence="1">The sequence shown here is derived from an EMBL/GenBank/DDBJ whole genome shotgun (WGS) entry which is preliminary data.</text>
</comment>
<proteinExistence type="predicted"/>
<evidence type="ECO:0000313" key="1">
    <source>
        <dbReference type="EMBL" id="KAI4378547.1"/>
    </source>
</evidence>
<dbReference type="Proteomes" id="UP001057402">
    <property type="component" value="Chromosome 4"/>
</dbReference>
<gene>
    <name evidence="1" type="ORF">MLD38_016011</name>
</gene>
<name>A0ACB9RRH5_9MYRT</name>